<dbReference type="Proteomes" id="UP000443423">
    <property type="component" value="Unassembled WGS sequence"/>
</dbReference>
<dbReference type="InterPro" id="IPR029063">
    <property type="entry name" value="SAM-dependent_MTases_sf"/>
</dbReference>
<dbReference type="Gene3D" id="3.40.50.150">
    <property type="entry name" value="Vaccinia Virus protein VP39"/>
    <property type="match status" value="2"/>
</dbReference>
<comment type="caution">
    <text evidence="9">The sequence shown here is derived from an EMBL/GenBank/DDBJ whole genome shotgun (WGS) entry which is preliminary data.</text>
</comment>
<dbReference type="GO" id="GO:0003676">
    <property type="term" value="F:nucleic acid binding"/>
    <property type="evidence" value="ECO:0007669"/>
    <property type="project" value="InterPro"/>
</dbReference>
<dbReference type="SUPFAM" id="SSF53335">
    <property type="entry name" value="S-adenosyl-L-methionine-dependent methyltransferases"/>
    <property type="match status" value="1"/>
</dbReference>
<proteinExistence type="predicted"/>
<dbReference type="GO" id="GO:0006304">
    <property type="term" value="P:DNA modification"/>
    <property type="evidence" value="ECO:0007669"/>
    <property type="project" value="InterPro"/>
</dbReference>
<feature type="region of interest" description="Disordered" evidence="6">
    <location>
        <begin position="1"/>
        <end position="26"/>
    </location>
</feature>
<protein>
    <recommendedName>
        <fullName evidence="1">site-specific DNA-methyltransferase (adenine-specific)</fullName>
        <ecNumber evidence="1">2.1.1.72</ecNumber>
    </recommendedName>
</protein>
<evidence type="ECO:0000256" key="2">
    <source>
        <dbReference type="ARBA" id="ARBA00022603"/>
    </source>
</evidence>
<evidence type="ECO:0000256" key="6">
    <source>
        <dbReference type="SAM" id="MobiDB-lite"/>
    </source>
</evidence>
<dbReference type="PRINTS" id="PR00507">
    <property type="entry name" value="N12N6MTFRASE"/>
</dbReference>
<reference evidence="9 10" key="1">
    <citation type="submission" date="2019-11" db="EMBL/GenBank/DDBJ databases">
        <title>Whole genome sequence of Haloferax sp. MBLA0078.</title>
        <authorList>
            <person name="Seo M.-J."/>
            <person name="Cho E.-S."/>
        </authorList>
    </citation>
    <scope>NUCLEOTIDE SEQUENCE [LARGE SCALE GENOMIC DNA]</scope>
    <source>
        <strain evidence="9 10">MBLA0078</strain>
    </source>
</reference>
<dbReference type="GO" id="GO:0009007">
    <property type="term" value="F:site-specific DNA-methyltransferase (adenine-specific) activity"/>
    <property type="evidence" value="ECO:0007669"/>
    <property type="project" value="UniProtKB-EC"/>
</dbReference>
<name>A0A6A8G8Y5_9EURY</name>
<dbReference type="InterPro" id="IPR046816">
    <property type="entry name" value="MmeI_Mtase"/>
</dbReference>
<dbReference type="GO" id="GO:0032259">
    <property type="term" value="P:methylation"/>
    <property type="evidence" value="ECO:0007669"/>
    <property type="project" value="UniProtKB-KW"/>
</dbReference>
<dbReference type="InterPro" id="IPR050953">
    <property type="entry name" value="N4_N6_ade-DNA_methylase"/>
</dbReference>
<organism evidence="9 10">
    <name type="scientific">Haloferax marinum</name>
    <dbReference type="NCBI Taxonomy" id="2666143"/>
    <lineage>
        <taxon>Archaea</taxon>
        <taxon>Methanobacteriati</taxon>
        <taxon>Methanobacteriota</taxon>
        <taxon>Stenosarchaea group</taxon>
        <taxon>Halobacteria</taxon>
        <taxon>Halobacteriales</taxon>
        <taxon>Haloferacaceae</taxon>
        <taxon>Haloferax</taxon>
    </lineage>
</organism>
<evidence type="ECO:0000259" key="7">
    <source>
        <dbReference type="Pfam" id="PF07669"/>
    </source>
</evidence>
<dbReference type="InterPro" id="IPR011639">
    <property type="entry name" value="MethylTrfase_TaqI-like_dom"/>
</dbReference>
<feature type="domain" description="Type II methyltransferase M.TaqI-like" evidence="7">
    <location>
        <begin position="792"/>
        <end position="848"/>
    </location>
</feature>
<dbReference type="InterPro" id="IPR002052">
    <property type="entry name" value="DNA_methylase_N6_adenine_CS"/>
</dbReference>
<keyword evidence="4" id="KW-0949">S-adenosyl-L-methionine</keyword>
<feature type="compositionally biased region" description="Basic and acidic residues" evidence="6">
    <location>
        <begin position="163"/>
        <end position="183"/>
    </location>
</feature>
<gene>
    <name evidence="9" type="ORF">GJR99_11560</name>
</gene>
<keyword evidence="2 9" id="KW-0489">Methyltransferase</keyword>
<evidence type="ECO:0000313" key="9">
    <source>
        <dbReference type="EMBL" id="MRW97205.1"/>
    </source>
</evidence>
<evidence type="ECO:0000256" key="5">
    <source>
        <dbReference type="ARBA" id="ARBA00047942"/>
    </source>
</evidence>
<evidence type="ECO:0000313" key="10">
    <source>
        <dbReference type="Proteomes" id="UP000443423"/>
    </source>
</evidence>
<dbReference type="PANTHER" id="PTHR33841:SF1">
    <property type="entry name" value="DNA METHYLTRANSFERASE A"/>
    <property type="match status" value="1"/>
</dbReference>
<dbReference type="PROSITE" id="PS00092">
    <property type="entry name" value="N6_MTASE"/>
    <property type="match status" value="1"/>
</dbReference>
<evidence type="ECO:0000256" key="3">
    <source>
        <dbReference type="ARBA" id="ARBA00022679"/>
    </source>
</evidence>
<dbReference type="PANTHER" id="PTHR33841">
    <property type="entry name" value="DNA METHYLTRANSFERASE YEEA-RELATED"/>
    <property type="match status" value="1"/>
</dbReference>
<evidence type="ECO:0000256" key="1">
    <source>
        <dbReference type="ARBA" id="ARBA00011900"/>
    </source>
</evidence>
<keyword evidence="3" id="KW-0808">Transferase</keyword>
<feature type="domain" description="MmeI-like DNA-methyltransferase" evidence="8">
    <location>
        <begin position="559"/>
        <end position="638"/>
    </location>
</feature>
<keyword evidence="10" id="KW-1185">Reference proteome</keyword>
<dbReference type="Pfam" id="PF07669">
    <property type="entry name" value="Eco57I"/>
    <property type="match status" value="1"/>
</dbReference>
<accession>A0A6A8G8Y5</accession>
<dbReference type="Pfam" id="PF20473">
    <property type="entry name" value="MmeI_Mtase"/>
    <property type="match status" value="1"/>
</dbReference>
<evidence type="ECO:0000256" key="4">
    <source>
        <dbReference type="ARBA" id="ARBA00022691"/>
    </source>
</evidence>
<comment type="catalytic activity">
    <reaction evidence="5">
        <text>a 2'-deoxyadenosine in DNA + S-adenosyl-L-methionine = an N(6)-methyl-2'-deoxyadenosine in DNA + S-adenosyl-L-homocysteine + H(+)</text>
        <dbReference type="Rhea" id="RHEA:15197"/>
        <dbReference type="Rhea" id="RHEA-COMP:12418"/>
        <dbReference type="Rhea" id="RHEA-COMP:12419"/>
        <dbReference type="ChEBI" id="CHEBI:15378"/>
        <dbReference type="ChEBI" id="CHEBI:57856"/>
        <dbReference type="ChEBI" id="CHEBI:59789"/>
        <dbReference type="ChEBI" id="CHEBI:90615"/>
        <dbReference type="ChEBI" id="CHEBI:90616"/>
        <dbReference type="EC" id="2.1.1.72"/>
    </reaction>
</comment>
<dbReference type="OrthoDB" id="293790at2157"/>
<feature type="region of interest" description="Disordered" evidence="6">
    <location>
        <begin position="161"/>
        <end position="194"/>
    </location>
</feature>
<dbReference type="EC" id="2.1.1.72" evidence="1"/>
<dbReference type="RefSeq" id="WP_151112305.1">
    <property type="nucleotide sequence ID" value="NZ_WKJQ01000001.1"/>
</dbReference>
<dbReference type="EMBL" id="WKJQ01000001">
    <property type="protein sequence ID" value="MRW97205.1"/>
    <property type="molecule type" value="Genomic_DNA"/>
</dbReference>
<sequence length="1362" mass="155934">MSKSESASDSSTPGTDPTYIPSNETTSFIETSGGLLTEQTILSLRQERFDHPAAKPETFALPGEEPPTQNELEERIALIWEDLVERWDELTQKGRLFEMDISEARSKWILKLFQALDFEPVYQRSNIEVEGLSFDLSHKGWPDDEIADYGNMGGARAPILHTIEPESERDLDRENKLDRKPEGAGRGASSPHDTLQSFLNASKKHNWGIVTDGVTLRVLRDYYHTYTRGYVEFDLENIFTSRNYQDFRALYRLCHPSRFLPRNKDALDKPLEEVLKDDRDGTEEDEEAEISTPLEMLYQTSLSTGVKVGQDLQSNVISALETLGNGLLNPEIREFLREGGEEEAQEYYQELLMIIYRLLFLLYAEQRGMMPGRDSLYTDEYSVTKLRQRAEKRRSQADNNTDLWHGLQATFKLAEEGNKELGVPAYNGMLFDSEKLNLISESECANKALLSAISDLTLIEHDGVLQRISYADLGVEEVGSIYESLLEFTPRLAEEKLEIEGETVHSGDFYLDSRGMERKETGSYYTDPKLVQELIKSALEPVVNDRLAKADDTKEAQEAALLDIDVVDPACGSAAFLIAATNYLGRRLAEIREGMEYPLEDDVRDARRSVLQHCIYGVDLNPMAVELAKVSLWIDSAVKDKPLNFLDHHIKCGNSLLGTSSKLIENGLPHDAYETTQGREWYDGNGLRKRVRNENSERTQTILGEYAGGTKPEYIDVAKKINEVNELNSEDIREKQNLYRDLRDSDVFKREKLAYDVWTAAFFWPVTRSVNEFPTPKTIDRIRRGGANGESDFEEVISRTKRIAARQNFFHWELEFPAVYADGGFDCIIGNPPWETFEVKDKEFFAVEAPEIANSSTKSERKKLIEELEFENPELYQRYHTAVRDMDRTNRFVRESGRFPLTAVGHINTYGLFAEHAINNVNEEGYSGSIVPTGIATDSNMQDFFRRIIKNNSLVSLYDFQNTEGIFENVTTNYRFCLLTLAGEFVDIDEFELAFELTNVDQLNDVERKFDLSEDEIELINPNTKTCPVFRSRKDAELTIDIYEHSGALKQTTGSNSWDINIRRMFNMSDDSGEFVTRKQLISQGCQQDGNQFYDEESRFLPIYESKMMHQYDHRHASFEYVSDIDNGSPERLSVEEKNNPSQLAFPRYWMDSDTYENKEMGDWHIILRNIARATDEHTIIGTIIPNYPTVHSVNHIEGTNPEDGALLLACLNSFVLNYVAKQKISGMNISHYILRQLPVPTPDQFEEFDIGNESASEVVQNLVLQLIYTAEDLAEFAAEIGGAKKPYQFDGEERTRESIRFELEAILLHIYGVSESQIETVFDRFDQTKKNDIQKYGEYRTQNKILEKYRDLEDRVSGGRK</sequence>
<evidence type="ECO:0000259" key="8">
    <source>
        <dbReference type="Pfam" id="PF20473"/>
    </source>
</evidence>